<accession>A0A428NKG5</accession>
<feature type="transmembrane region" description="Helical" evidence="4">
    <location>
        <begin position="12"/>
        <end position="33"/>
    </location>
</feature>
<dbReference type="Proteomes" id="UP000288168">
    <property type="component" value="Unassembled WGS sequence"/>
</dbReference>
<dbReference type="InterPro" id="IPR043132">
    <property type="entry name" value="BCAT-like_C"/>
</dbReference>
<evidence type="ECO:0000256" key="3">
    <source>
        <dbReference type="ARBA" id="ARBA00022898"/>
    </source>
</evidence>
<dbReference type="GO" id="GO:0005739">
    <property type="term" value="C:mitochondrion"/>
    <property type="evidence" value="ECO:0007669"/>
    <property type="project" value="TreeGrafter"/>
</dbReference>
<dbReference type="GO" id="GO:0004084">
    <property type="term" value="F:branched-chain-amino-acid transaminase activity"/>
    <property type="evidence" value="ECO:0007669"/>
    <property type="project" value="InterPro"/>
</dbReference>
<dbReference type="AlphaFoldDB" id="A0A428NKG5"/>
<evidence type="ECO:0000256" key="4">
    <source>
        <dbReference type="SAM" id="Phobius"/>
    </source>
</evidence>
<comment type="caution">
    <text evidence="5">The sequence shown here is derived from an EMBL/GenBank/DDBJ whole genome shotgun (WGS) entry which is preliminary data.</text>
</comment>
<comment type="cofactor">
    <cofactor evidence="1">
        <name>pyridoxal 5'-phosphate</name>
        <dbReference type="ChEBI" id="CHEBI:597326"/>
    </cofactor>
</comment>
<protein>
    <submittedName>
        <fullName evidence="5">Uncharacterized protein</fullName>
    </submittedName>
</protein>
<keyword evidence="4" id="KW-1133">Transmembrane helix</keyword>
<dbReference type="Gene3D" id="3.20.10.10">
    <property type="entry name" value="D-amino Acid Aminotransferase, subunit A, domain 2"/>
    <property type="match status" value="1"/>
</dbReference>
<dbReference type="EMBL" id="NKCI01000430">
    <property type="protein sequence ID" value="RSL41276.1"/>
    <property type="molecule type" value="Genomic_DNA"/>
</dbReference>
<dbReference type="GO" id="GO:0009099">
    <property type="term" value="P:L-valine biosynthetic process"/>
    <property type="evidence" value="ECO:0007669"/>
    <property type="project" value="TreeGrafter"/>
</dbReference>
<dbReference type="GO" id="GO:0009098">
    <property type="term" value="P:L-leucine biosynthetic process"/>
    <property type="evidence" value="ECO:0007669"/>
    <property type="project" value="TreeGrafter"/>
</dbReference>
<sequence length="91" mass="9929">MSEMVQASSEGRLLEAFVTGTAFFVAAVGMIRYKDTDINISCKTEEGNLVAPYTLTLRNWLKDIMYGGESLPGAKCKTRSSEVVGRSSQKS</sequence>
<evidence type="ECO:0000256" key="2">
    <source>
        <dbReference type="ARBA" id="ARBA00009320"/>
    </source>
</evidence>
<organism evidence="5 6">
    <name type="scientific">Fusarium duplospermum</name>
    <dbReference type="NCBI Taxonomy" id="1325734"/>
    <lineage>
        <taxon>Eukaryota</taxon>
        <taxon>Fungi</taxon>
        <taxon>Dikarya</taxon>
        <taxon>Ascomycota</taxon>
        <taxon>Pezizomycotina</taxon>
        <taxon>Sordariomycetes</taxon>
        <taxon>Hypocreomycetidae</taxon>
        <taxon>Hypocreales</taxon>
        <taxon>Nectriaceae</taxon>
        <taxon>Fusarium</taxon>
        <taxon>Fusarium solani species complex</taxon>
    </lineage>
</organism>
<keyword evidence="4" id="KW-0812">Transmembrane</keyword>
<comment type="similarity">
    <text evidence="2">Belongs to the class-IV pyridoxal-phosphate-dependent aminotransferase family.</text>
</comment>
<dbReference type="STRING" id="1325734.A0A428NKG5"/>
<evidence type="ECO:0000313" key="5">
    <source>
        <dbReference type="EMBL" id="RSL41276.1"/>
    </source>
</evidence>
<reference evidence="5 6" key="1">
    <citation type="submission" date="2017-06" db="EMBL/GenBank/DDBJ databases">
        <title>Comparative genomic analysis of Ambrosia Fusariam Clade fungi.</title>
        <authorList>
            <person name="Stajich J.E."/>
            <person name="Carrillo J."/>
            <person name="Kijimoto T."/>
            <person name="Eskalen A."/>
            <person name="O'Donnell K."/>
            <person name="Kasson M."/>
        </authorList>
    </citation>
    <scope>NUCLEOTIDE SEQUENCE [LARGE SCALE GENOMIC DNA]</scope>
    <source>
        <strain evidence="5 6">NRRL62584</strain>
    </source>
</reference>
<dbReference type="SUPFAM" id="SSF56752">
    <property type="entry name" value="D-aminoacid aminotransferase-like PLP-dependent enzymes"/>
    <property type="match status" value="1"/>
</dbReference>
<dbReference type="InterPro" id="IPR036038">
    <property type="entry name" value="Aminotransferase-like"/>
</dbReference>
<dbReference type="PANTHER" id="PTHR11825:SF69">
    <property type="entry name" value="BRANCHED-CHAIN-AMINO-ACID AMINOTRANSFERASE"/>
    <property type="match status" value="1"/>
</dbReference>
<dbReference type="PANTHER" id="PTHR11825">
    <property type="entry name" value="SUBGROUP IIII AMINOTRANSFERASE"/>
    <property type="match status" value="1"/>
</dbReference>
<evidence type="ECO:0000256" key="1">
    <source>
        <dbReference type="ARBA" id="ARBA00001933"/>
    </source>
</evidence>
<keyword evidence="3" id="KW-0663">Pyridoxal phosphate</keyword>
<keyword evidence="4" id="KW-0472">Membrane</keyword>
<gene>
    <name evidence="5" type="ORF">CEP54_015870</name>
</gene>
<evidence type="ECO:0000313" key="6">
    <source>
        <dbReference type="Proteomes" id="UP000288168"/>
    </source>
</evidence>
<dbReference type="InterPro" id="IPR005786">
    <property type="entry name" value="B_amino_transII"/>
</dbReference>
<name>A0A428NKG5_9HYPO</name>
<keyword evidence="6" id="KW-1185">Reference proteome</keyword>
<proteinExistence type="inferred from homology"/>